<evidence type="ECO:0000256" key="7">
    <source>
        <dbReference type="ARBA" id="ARBA00023055"/>
    </source>
</evidence>
<evidence type="ECO:0000256" key="6">
    <source>
        <dbReference type="ARBA" id="ARBA00022729"/>
    </source>
</evidence>
<proteinExistence type="inferred from homology"/>
<feature type="signal peptide" evidence="8">
    <location>
        <begin position="1"/>
        <end position="19"/>
    </location>
</feature>
<dbReference type="FunFam" id="2.60.40.770:FF:000004">
    <property type="entry name" value="Phosphatidylglycerol/phosphatidylinositol transfer protein"/>
    <property type="match status" value="1"/>
</dbReference>
<evidence type="ECO:0000256" key="8">
    <source>
        <dbReference type="SAM" id="SignalP"/>
    </source>
</evidence>
<evidence type="ECO:0000313" key="11">
    <source>
        <dbReference type="Proteomes" id="UP000177798"/>
    </source>
</evidence>
<dbReference type="PANTHER" id="PTHR11306">
    <property type="entry name" value="NIEMANN PICK TYPE C2 PROTEIN NPC2-RELATED"/>
    <property type="match status" value="1"/>
</dbReference>
<dbReference type="SMART" id="SM00737">
    <property type="entry name" value="ML"/>
    <property type="match status" value="1"/>
</dbReference>
<comment type="subunit">
    <text evidence="3">Monomer.</text>
</comment>
<dbReference type="AlphaFoldDB" id="A0A1D9QFY2"/>
<dbReference type="PANTHER" id="PTHR11306:SF0">
    <property type="entry name" value="PHOSPHATIDYLGLYCEROL_PHOSPHATIDYLINOSITOL TRANSFER PROTEIN"/>
    <property type="match status" value="1"/>
</dbReference>
<reference evidence="11" key="1">
    <citation type="journal article" date="2017" name="Genome Biol. Evol.">
        <title>The complete genome sequence of the phytopathogenic fungus Sclerotinia sclerotiorum reveals insights into the genome architecture of broad host range pathogens.</title>
        <authorList>
            <person name="Derbyshire M."/>
            <person name="Denton-Giles M."/>
            <person name="Hegedus D."/>
            <person name="Seifbarghy S."/>
            <person name="Rollins J."/>
            <person name="van Kan J."/>
            <person name="Seidl M.F."/>
            <person name="Faino L."/>
            <person name="Mbengue M."/>
            <person name="Navaud O."/>
            <person name="Raffaele S."/>
            <person name="Hammond-Kosack K."/>
            <person name="Heard S."/>
            <person name="Oliver R."/>
        </authorList>
    </citation>
    <scope>NUCLEOTIDE SEQUENCE [LARGE SCALE GENOMIC DNA]</scope>
    <source>
        <strain evidence="11">ATCC 18683 / 1980 / Ss-1</strain>
    </source>
</reference>
<keyword evidence="5" id="KW-0813">Transport</keyword>
<dbReference type="SUPFAM" id="SSF81296">
    <property type="entry name" value="E set domains"/>
    <property type="match status" value="1"/>
</dbReference>
<evidence type="ECO:0000256" key="3">
    <source>
        <dbReference type="ARBA" id="ARBA00011245"/>
    </source>
</evidence>
<dbReference type="VEuPathDB" id="FungiDB:sscle_11g084720"/>
<accession>A0A1D9QFY2</accession>
<dbReference type="Pfam" id="PF02221">
    <property type="entry name" value="E1_DerP2_DerF2"/>
    <property type="match status" value="1"/>
</dbReference>
<dbReference type="CDD" id="cd00917">
    <property type="entry name" value="PG-PI_TP"/>
    <property type="match status" value="1"/>
</dbReference>
<gene>
    <name evidence="10" type="ORF">sscle_11g084720</name>
</gene>
<name>A0A1D9QFY2_SCLS1</name>
<evidence type="ECO:0000256" key="5">
    <source>
        <dbReference type="ARBA" id="ARBA00022448"/>
    </source>
</evidence>
<protein>
    <recommendedName>
        <fullName evidence="4">Phosphatidylglycerol/phosphatidylinositol transfer protein</fullName>
    </recommendedName>
</protein>
<evidence type="ECO:0000259" key="9">
    <source>
        <dbReference type="SMART" id="SM00737"/>
    </source>
</evidence>
<keyword evidence="6 8" id="KW-0732">Signal</keyword>
<sequence>MKISINLISLLFCSTFVAAEGLSFFRNGQKVLEDKGGAVPGSNPLTYCKADHSSDILKLDHVNLTPNPPTAGNKLTIEAVGTLSQKLEKGAYVILQVKYGLIRLINMQQDLCDQVSNVDLDCPIDEGKITITKDVDLPKEIPPGTYTVFADAYSKDGKEHIICLEATVTFTR</sequence>
<dbReference type="OMA" id="HQTYDLC"/>
<comment type="similarity">
    <text evidence="2">Belongs to the NPC2 family.</text>
</comment>
<dbReference type="KEGG" id="ssl:SS1G_07613"/>
<dbReference type="RefSeq" id="XP_001590989.1">
    <property type="nucleotide sequence ID" value="XM_001590939.1"/>
</dbReference>
<evidence type="ECO:0000256" key="4">
    <source>
        <dbReference type="ARBA" id="ARBA00016056"/>
    </source>
</evidence>
<dbReference type="GO" id="GO:0032366">
    <property type="term" value="P:intracellular sterol transport"/>
    <property type="evidence" value="ECO:0007669"/>
    <property type="project" value="InterPro"/>
</dbReference>
<dbReference type="EMBL" id="CP017824">
    <property type="protein sequence ID" value="APA13702.1"/>
    <property type="molecule type" value="Genomic_DNA"/>
</dbReference>
<dbReference type="OrthoDB" id="6409159at2759"/>
<dbReference type="Gene3D" id="2.60.40.770">
    <property type="match status" value="1"/>
</dbReference>
<organism evidence="10 11">
    <name type="scientific">Sclerotinia sclerotiorum (strain ATCC 18683 / 1980 / Ss-1)</name>
    <name type="common">White mold</name>
    <name type="synonym">Whetzelinia sclerotiorum</name>
    <dbReference type="NCBI Taxonomy" id="665079"/>
    <lineage>
        <taxon>Eukaryota</taxon>
        <taxon>Fungi</taxon>
        <taxon>Dikarya</taxon>
        <taxon>Ascomycota</taxon>
        <taxon>Pezizomycotina</taxon>
        <taxon>Leotiomycetes</taxon>
        <taxon>Helotiales</taxon>
        <taxon>Sclerotiniaceae</taxon>
        <taxon>Sclerotinia</taxon>
    </lineage>
</organism>
<dbReference type="InterPro" id="IPR003172">
    <property type="entry name" value="ML_dom"/>
</dbReference>
<feature type="chain" id="PRO_5010516761" description="Phosphatidylglycerol/phosphatidylinositol transfer protein" evidence="8">
    <location>
        <begin position="20"/>
        <end position="172"/>
    </location>
</feature>
<feature type="domain" description="MD-2-related lipid-recognition" evidence="9">
    <location>
        <begin position="45"/>
        <end position="168"/>
    </location>
</feature>
<dbReference type="InterPro" id="IPR039670">
    <property type="entry name" value="NPC2-like"/>
</dbReference>
<dbReference type="GO" id="GO:0032934">
    <property type="term" value="F:sterol binding"/>
    <property type="evidence" value="ECO:0007669"/>
    <property type="project" value="InterPro"/>
</dbReference>
<evidence type="ECO:0000256" key="1">
    <source>
        <dbReference type="ARBA" id="ARBA00002053"/>
    </source>
</evidence>
<comment type="function">
    <text evidence="1">Catalyzes the intermembrane transfer of phosphatidylglycerol and phosphatidylinositol.</text>
</comment>
<dbReference type="InterPro" id="IPR014756">
    <property type="entry name" value="Ig_E-set"/>
</dbReference>
<evidence type="ECO:0000256" key="2">
    <source>
        <dbReference type="ARBA" id="ARBA00006370"/>
    </source>
</evidence>
<dbReference type="SMR" id="A0A1D9QFY2"/>
<dbReference type="InterPro" id="IPR033917">
    <property type="entry name" value="ML_PG-PI_TP"/>
</dbReference>
<keyword evidence="7" id="KW-0445">Lipid transport</keyword>
<dbReference type="Proteomes" id="UP000177798">
    <property type="component" value="Chromosome 11"/>
</dbReference>
<evidence type="ECO:0000313" key="10">
    <source>
        <dbReference type="EMBL" id="APA13702.1"/>
    </source>
</evidence>